<feature type="transmembrane region" description="Helical" evidence="2">
    <location>
        <begin position="15"/>
        <end position="33"/>
    </location>
</feature>
<protein>
    <submittedName>
        <fullName evidence="3">Uncharacterized protein</fullName>
    </submittedName>
</protein>
<feature type="transmembrane region" description="Helical" evidence="2">
    <location>
        <begin position="39"/>
        <end position="59"/>
    </location>
</feature>
<dbReference type="EMBL" id="BAAAYN010000018">
    <property type="protein sequence ID" value="GAA3387522.1"/>
    <property type="molecule type" value="Genomic_DNA"/>
</dbReference>
<dbReference type="Proteomes" id="UP001501676">
    <property type="component" value="Unassembled WGS sequence"/>
</dbReference>
<name>A0ABP6SWY5_9ACTN</name>
<evidence type="ECO:0000256" key="2">
    <source>
        <dbReference type="SAM" id="Phobius"/>
    </source>
</evidence>
<dbReference type="RefSeq" id="WP_345728731.1">
    <property type="nucleotide sequence ID" value="NZ_BAAAYN010000018.1"/>
</dbReference>
<feature type="compositionally biased region" description="Low complexity" evidence="1">
    <location>
        <begin position="164"/>
        <end position="178"/>
    </location>
</feature>
<sequence>MIAPPPATLVRRSRITAVVCAAVGVTTAFWAARRGWDPPATLIAHALPVVLAAAHQAAFRRLRWRSRTLPKAFLLRTHDGTPVLATPRPQAPHGAGLILCISLVGARIGNTWPNPAMDAAGLAVAVFLVVRWAGPAFLRPYLELDADGLRVGVFRPRLIPWDAIGPDSPADPAPGARDLPLPVTPSAPEDPEAPGRIEDPKGSQNPERTQHSERTQNPERTDDPASTDAWDWVWIDLRAVATDHTLVAAAIRYYRANPDARAGIGTEAGHAQLLTSR</sequence>
<proteinExistence type="predicted"/>
<evidence type="ECO:0000256" key="1">
    <source>
        <dbReference type="SAM" id="MobiDB-lite"/>
    </source>
</evidence>
<accession>A0ABP6SWY5</accession>
<keyword evidence="2" id="KW-0472">Membrane</keyword>
<keyword evidence="4" id="KW-1185">Reference proteome</keyword>
<feature type="region of interest" description="Disordered" evidence="1">
    <location>
        <begin position="164"/>
        <end position="226"/>
    </location>
</feature>
<organism evidence="3 4">
    <name type="scientific">Cryptosporangium minutisporangium</name>
    <dbReference type="NCBI Taxonomy" id="113569"/>
    <lineage>
        <taxon>Bacteria</taxon>
        <taxon>Bacillati</taxon>
        <taxon>Actinomycetota</taxon>
        <taxon>Actinomycetes</taxon>
        <taxon>Cryptosporangiales</taxon>
        <taxon>Cryptosporangiaceae</taxon>
        <taxon>Cryptosporangium</taxon>
    </lineage>
</organism>
<keyword evidence="2" id="KW-1133">Transmembrane helix</keyword>
<comment type="caution">
    <text evidence="3">The sequence shown here is derived from an EMBL/GenBank/DDBJ whole genome shotgun (WGS) entry which is preliminary data.</text>
</comment>
<evidence type="ECO:0000313" key="4">
    <source>
        <dbReference type="Proteomes" id="UP001501676"/>
    </source>
</evidence>
<feature type="compositionally biased region" description="Basic and acidic residues" evidence="1">
    <location>
        <begin position="208"/>
        <end position="223"/>
    </location>
</feature>
<keyword evidence="2" id="KW-0812">Transmembrane</keyword>
<gene>
    <name evidence="3" type="ORF">GCM10020369_30350</name>
</gene>
<reference evidence="4" key="1">
    <citation type="journal article" date="2019" name="Int. J. Syst. Evol. Microbiol.">
        <title>The Global Catalogue of Microorganisms (GCM) 10K type strain sequencing project: providing services to taxonomists for standard genome sequencing and annotation.</title>
        <authorList>
            <consortium name="The Broad Institute Genomics Platform"/>
            <consortium name="The Broad Institute Genome Sequencing Center for Infectious Disease"/>
            <person name="Wu L."/>
            <person name="Ma J."/>
        </authorList>
    </citation>
    <scope>NUCLEOTIDE SEQUENCE [LARGE SCALE GENOMIC DNA]</scope>
    <source>
        <strain evidence="4">JCM 9458</strain>
    </source>
</reference>
<evidence type="ECO:0000313" key="3">
    <source>
        <dbReference type="EMBL" id="GAA3387522.1"/>
    </source>
</evidence>